<sequence length="61" mass="7185">MEKVMKNTEERHIIRHCIAQTHHWLVEQIRGEDIESATFHGPDAEQRAKEYAAWRYDGPPA</sequence>
<keyword evidence="2" id="KW-1185">Reference proteome</keyword>
<dbReference type="AlphaFoldDB" id="A0A511B5S8"/>
<evidence type="ECO:0000313" key="2">
    <source>
        <dbReference type="Proteomes" id="UP000321230"/>
    </source>
</evidence>
<proteinExistence type="predicted"/>
<organism evidence="1 2">
    <name type="scientific">Gluconobacter wancherniae NBRC 103581</name>
    <dbReference type="NCBI Taxonomy" id="656744"/>
    <lineage>
        <taxon>Bacteria</taxon>
        <taxon>Pseudomonadati</taxon>
        <taxon>Pseudomonadota</taxon>
        <taxon>Alphaproteobacteria</taxon>
        <taxon>Acetobacterales</taxon>
        <taxon>Acetobacteraceae</taxon>
        <taxon>Gluconobacter</taxon>
    </lineage>
</organism>
<comment type="caution">
    <text evidence="1">The sequence shown here is derived from an EMBL/GenBank/DDBJ whole genome shotgun (WGS) entry which is preliminary data.</text>
</comment>
<dbReference type="EMBL" id="BJUZ01000001">
    <property type="protein sequence ID" value="GEK93157.1"/>
    <property type="molecule type" value="Genomic_DNA"/>
</dbReference>
<evidence type="ECO:0000313" key="1">
    <source>
        <dbReference type="EMBL" id="GEK93157.1"/>
    </source>
</evidence>
<reference evidence="1 2" key="1">
    <citation type="submission" date="2019-07" db="EMBL/GenBank/DDBJ databases">
        <title>Whole genome shotgun sequence of Gluconobacter wancherniae NBRC 103581.</title>
        <authorList>
            <person name="Hosoyama A."/>
            <person name="Uohara A."/>
            <person name="Ohji S."/>
            <person name="Ichikawa N."/>
        </authorList>
    </citation>
    <scope>NUCLEOTIDE SEQUENCE [LARGE SCALE GENOMIC DNA]</scope>
    <source>
        <strain evidence="1 2">NBRC 103581</strain>
    </source>
</reference>
<gene>
    <name evidence="1" type="ORF">GWA01_09270</name>
</gene>
<protein>
    <submittedName>
        <fullName evidence="1">Uncharacterized protein</fullName>
    </submittedName>
</protein>
<name>A0A511B5S8_9PROT</name>
<dbReference type="Proteomes" id="UP000321230">
    <property type="component" value="Unassembled WGS sequence"/>
</dbReference>
<accession>A0A511B5S8</accession>